<feature type="transmembrane region" description="Helical" evidence="1">
    <location>
        <begin position="46"/>
        <end position="66"/>
    </location>
</feature>
<keyword evidence="3" id="KW-1185">Reference proteome</keyword>
<protein>
    <recommendedName>
        <fullName evidence="4">Cytochrome B</fullName>
    </recommendedName>
</protein>
<evidence type="ECO:0008006" key="4">
    <source>
        <dbReference type="Google" id="ProtNLM"/>
    </source>
</evidence>
<proteinExistence type="predicted"/>
<dbReference type="Proteomes" id="UP001232063">
    <property type="component" value="Unassembled WGS sequence"/>
</dbReference>
<keyword evidence="1" id="KW-0812">Transmembrane</keyword>
<gene>
    <name evidence="2" type="ORF">QNI22_34455</name>
</gene>
<dbReference type="EMBL" id="JASJOU010000018">
    <property type="protein sequence ID" value="MDJ1505810.1"/>
    <property type="molecule type" value="Genomic_DNA"/>
</dbReference>
<name>A0AAE3RCE3_9BACT</name>
<evidence type="ECO:0000256" key="1">
    <source>
        <dbReference type="SAM" id="Phobius"/>
    </source>
</evidence>
<dbReference type="RefSeq" id="WP_314518245.1">
    <property type="nucleotide sequence ID" value="NZ_JASJOU010000018.1"/>
</dbReference>
<sequence>MHSSVRWLVLTSLLYAIYRAYSGWFSGKPFSKFDHTIRLVTSTISHIQLGVGLCLYFVSPIIDYYLHNYKDAVKDEQMRFFEMEHGSMMLLAIVIITIGSVQVKNTIKDNEKFRTMAIWFTMGLLVILISISWPFSPLASRPYFRTF</sequence>
<feature type="transmembrane region" description="Helical" evidence="1">
    <location>
        <begin position="87"/>
        <end position="104"/>
    </location>
</feature>
<feature type="transmembrane region" description="Helical" evidence="1">
    <location>
        <begin position="116"/>
        <end position="135"/>
    </location>
</feature>
<dbReference type="AlphaFoldDB" id="A0AAE3RCE3"/>
<comment type="caution">
    <text evidence="2">The sequence shown here is derived from an EMBL/GenBank/DDBJ whole genome shotgun (WGS) entry which is preliminary data.</text>
</comment>
<accession>A0AAE3RCE3</accession>
<keyword evidence="1" id="KW-1133">Transmembrane helix</keyword>
<evidence type="ECO:0000313" key="2">
    <source>
        <dbReference type="EMBL" id="MDJ1505810.1"/>
    </source>
</evidence>
<evidence type="ECO:0000313" key="3">
    <source>
        <dbReference type="Proteomes" id="UP001232063"/>
    </source>
</evidence>
<reference evidence="2" key="1">
    <citation type="submission" date="2023-05" db="EMBL/GenBank/DDBJ databases">
        <authorList>
            <person name="Zhang X."/>
        </authorList>
    </citation>
    <scope>NUCLEOTIDE SEQUENCE</scope>
    <source>
        <strain evidence="2">BD1B2-1</strain>
    </source>
</reference>
<keyword evidence="1" id="KW-0472">Membrane</keyword>
<organism evidence="2 3">
    <name type="scientific">Xanthocytophaga agilis</name>
    <dbReference type="NCBI Taxonomy" id="3048010"/>
    <lineage>
        <taxon>Bacteria</taxon>
        <taxon>Pseudomonadati</taxon>
        <taxon>Bacteroidota</taxon>
        <taxon>Cytophagia</taxon>
        <taxon>Cytophagales</taxon>
        <taxon>Rhodocytophagaceae</taxon>
        <taxon>Xanthocytophaga</taxon>
    </lineage>
</organism>